<organism evidence="1 2">
    <name type="scientific">Caerostris extrusa</name>
    <name type="common">Bark spider</name>
    <name type="synonym">Caerostris bankana</name>
    <dbReference type="NCBI Taxonomy" id="172846"/>
    <lineage>
        <taxon>Eukaryota</taxon>
        <taxon>Metazoa</taxon>
        <taxon>Ecdysozoa</taxon>
        <taxon>Arthropoda</taxon>
        <taxon>Chelicerata</taxon>
        <taxon>Arachnida</taxon>
        <taxon>Araneae</taxon>
        <taxon>Araneomorphae</taxon>
        <taxon>Entelegynae</taxon>
        <taxon>Araneoidea</taxon>
        <taxon>Araneidae</taxon>
        <taxon>Caerostris</taxon>
    </lineage>
</organism>
<evidence type="ECO:0000313" key="2">
    <source>
        <dbReference type="Proteomes" id="UP001054945"/>
    </source>
</evidence>
<evidence type="ECO:0000313" key="1">
    <source>
        <dbReference type="EMBL" id="GIY57844.1"/>
    </source>
</evidence>
<accession>A0AAV4UJR8</accession>
<name>A0AAV4UJR8_CAEEX</name>
<comment type="caution">
    <text evidence="1">The sequence shown here is derived from an EMBL/GenBank/DDBJ whole genome shotgun (WGS) entry which is preliminary data.</text>
</comment>
<protein>
    <submittedName>
        <fullName evidence="1">Uncharacterized protein</fullName>
    </submittedName>
</protein>
<keyword evidence="2" id="KW-1185">Reference proteome</keyword>
<dbReference type="Proteomes" id="UP001054945">
    <property type="component" value="Unassembled WGS sequence"/>
</dbReference>
<sequence length="71" mass="7944">MRTADQRFAFQTANALIKNTCAWTSTDRELQLGTQVCIAQLTDFITRLESNPSAFNCPESGQKCLDLMQIS</sequence>
<dbReference type="AlphaFoldDB" id="A0AAV4UJR8"/>
<dbReference type="EMBL" id="BPLR01012971">
    <property type="protein sequence ID" value="GIY57844.1"/>
    <property type="molecule type" value="Genomic_DNA"/>
</dbReference>
<reference evidence="1 2" key="1">
    <citation type="submission" date="2021-06" db="EMBL/GenBank/DDBJ databases">
        <title>Caerostris extrusa draft genome.</title>
        <authorList>
            <person name="Kono N."/>
            <person name="Arakawa K."/>
        </authorList>
    </citation>
    <scope>NUCLEOTIDE SEQUENCE [LARGE SCALE GENOMIC DNA]</scope>
</reference>
<proteinExistence type="predicted"/>
<gene>
    <name evidence="1" type="ORF">CEXT_402991</name>
</gene>